<sequence>MEKEKEVVEGIEKEQVDYLGKAKGIYGSIKEHLQPDFRKQYNVRRFLSCLLLYIILLGIFSNEMAILSIASLGAFLYAVLAFIFWHYSFWSYQGGIIDTFSRNLIQFGSIWGLVWKAVVQNILILFWIAFIAPFSGIKTWLKASKNNKVLMIENDRNDRWA</sequence>
<dbReference type="EMBL" id="JAFLWI010000009">
    <property type="protein sequence ID" value="MBO0482209.1"/>
    <property type="molecule type" value="Genomic_DNA"/>
</dbReference>
<feature type="transmembrane region" description="Helical" evidence="1">
    <location>
        <begin position="43"/>
        <end position="60"/>
    </location>
</feature>
<feature type="transmembrane region" description="Helical" evidence="1">
    <location>
        <begin position="66"/>
        <end position="87"/>
    </location>
</feature>
<accession>A0ABS3I0G0</accession>
<dbReference type="Proteomes" id="UP000664832">
    <property type="component" value="Unassembled WGS sequence"/>
</dbReference>
<keyword evidence="3" id="KW-1185">Reference proteome</keyword>
<name>A0ABS3I0G0_9ENTE</name>
<protein>
    <recommendedName>
        <fullName evidence="4">RDD family protein</fullName>
    </recommendedName>
</protein>
<reference evidence="2 3" key="1">
    <citation type="submission" date="2021-03" db="EMBL/GenBank/DDBJ databases">
        <title>Enterococcal diversity collection.</title>
        <authorList>
            <person name="Gilmore M.S."/>
            <person name="Schwartzman J."/>
            <person name="Van Tyne D."/>
            <person name="Martin M."/>
            <person name="Earl A.M."/>
            <person name="Manson A.L."/>
            <person name="Straub T."/>
            <person name="Salamzade R."/>
            <person name="Saavedra J."/>
            <person name="Lebreton F."/>
            <person name="Prichula J."/>
            <person name="Schaufler K."/>
            <person name="Gaca A."/>
            <person name="Sgardioli B."/>
            <person name="Wagenaar J."/>
            <person name="Strong T."/>
        </authorList>
    </citation>
    <scope>NUCLEOTIDE SEQUENCE [LARGE SCALE GENOMIC DNA]</scope>
    <source>
        <strain evidence="2 3">MSG2901</strain>
    </source>
</reference>
<evidence type="ECO:0008006" key="4">
    <source>
        <dbReference type="Google" id="ProtNLM"/>
    </source>
</evidence>
<evidence type="ECO:0000313" key="2">
    <source>
        <dbReference type="EMBL" id="MBO0482209.1"/>
    </source>
</evidence>
<comment type="caution">
    <text evidence="2">The sequence shown here is derived from an EMBL/GenBank/DDBJ whole genome shotgun (WGS) entry which is preliminary data.</text>
</comment>
<gene>
    <name evidence="2" type="ORF">JZO71_07745</name>
</gene>
<evidence type="ECO:0000313" key="3">
    <source>
        <dbReference type="Proteomes" id="UP000664832"/>
    </source>
</evidence>
<dbReference type="RefSeq" id="WP_206898930.1">
    <property type="nucleotide sequence ID" value="NZ_JAFLWI010000009.1"/>
</dbReference>
<proteinExistence type="predicted"/>
<evidence type="ECO:0000256" key="1">
    <source>
        <dbReference type="SAM" id="Phobius"/>
    </source>
</evidence>
<keyword evidence="1" id="KW-1133">Transmembrane helix</keyword>
<keyword evidence="1" id="KW-0472">Membrane</keyword>
<keyword evidence="1" id="KW-0812">Transmembrane</keyword>
<organism evidence="2 3">
    <name type="scientific">Candidatus Enterococcus courvalinii</name>
    <dbReference type="NCBI Taxonomy" id="2815329"/>
    <lineage>
        <taxon>Bacteria</taxon>
        <taxon>Bacillati</taxon>
        <taxon>Bacillota</taxon>
        <taxon>Bacilli</taxon>
        <taxon>Lactobacillales</taxon>
        <taxon>Enterococcaceae</taxon>
        <taxon>Enterococcus</taxon>
    </lineage>
</organism>